<protein>
    <submittedName>
        <fullName evidence="1">Uncharacterized protein</fullName>
    </submittedName>
</protein>
<dbReference type="Proteomes" id="UP000499080">
    <property type="component" value="Unassembled WGS sequence"/>
</dbReference>
<organism evidence="1 2">
    <name type="scientific">Araneus ventricosus</name>
    <name type="common">Orbweaver spider</name>
    <name type="synonym">Epeira ventricosa</name>
    <dbReference type="NCBI Taxonomy" id="182803"/>
    <lineage>
        <taxon>Eukaryota</taxon>
        <taxon>Metazoa</taxon>
        <taxon>Ecdysozoa</taxon>
        <taxon>Arthropoda</taxon>
        <taxon>Chelicerata</taxon>
        <taxon>Arachnida</taxon>
        <taxon>Araneae</taxon>
        <taxon>Araneomorphae</taxon>
        <taxon>Entelegynae</taxon>
        <taxon>Araneoidea</taxon>
        <taxon>Araneidae</taxon>
        <taxon>Araneus</taxon>
    </lineage>
</organism>
<evidence type="ECO:0000313" key="2">
    <source>
        <dbReference type="Proteomes" id="UP000499080"/>
    </source>
</evidence>
<gene>
    <name evidence="1" type="ORF">AVEN_96271_1</name>
</gene>
<accession>A0A4Y2H488</accession>
<dbReference type="EMBL" id="BGPR01001702">
    <property type="protein sequence ID" value="GBM59855.1"/>
    <property type="molecule type" value="Genomic_DNA"/>
</dbReference>
<keyword evidence="2" id="KW-1185">Reference proteome</keyword>
<dbReference type="AlphaFoldDB" id="A0A4Y2H488"/>
<sequence>MNSNDIDKLVEEHNQQLTTVDLMKLHYVSQQDVMEERLSEKEEVTAKQQSSSSIREMLKAWETVASCIEKHHLNRAVAIRVALIF</sequence>
<reference evidence="1 2" key="1">
    <citation type="journal article" date="2019" name="Sci. Rep.">
        <title>Orb-weaving spider Araneus ventricosus genome elucidates the spidroin gene catalogue.</title>
        <authorList>
            <person name="Kono N."/>
            <person name="Nakamura H."/>
            <person name="Ohtoshi R."/>
            <person name="Moran D.A.P."/>
            <person name="Shinohara A."/>
            <person name="Yoshida Y."/>
            <person name="Fujiwara M."/>
            <person name="Mori M."/>
            <person name="Tomita M."/>
            <person name="Arakawa K."/>
        </authorList>
    </citation>
    <scope>NUCLEOTIDE SEQUENCE [LARGE SCALE GENOMIC DNA]</scope>
</reference>
<proteinExistence type="predicted"/>
<comment type="caution">
    <text evidence="1">The sequence shown here is derived from an EMBL/GenBank/DDBJ whole genome shotgun (WGS) entry which is preliminary data.</text>
</comment>
<evidence type="ECO:0000313" key="1">
    <source>
        <dbReference type="EMBL" id="GBM59855.1"/>
    </source>
</evidence>
<name>A0A4Y2H488_ARAVE</name>
<dbReference type="OrthoDB" id="7607518at2759"/>